<organism evidence="1 2">
    <name type="scientific">Brachionus plicatilis</name>
    <name type="common">Marine rotifer</name>
    <name type="synonym">Brachionus muelleri</name>
    <dbReference type="NCBI Taxonomy" id="10195"/>
    <lineage>
        <taxon>Eukaryota</taxon>
        <taxon>Metazoa</taxon>
        <taxon>Spiralia</taxon>
        <taxon>Gnathifera</taxon>
        <taxon>Rotifera</taxon>
        <taxon>Eurotatoria</taxon>
        <taxon>Monogononta</taxon>
        <taxon>Pseudotrocha</taxon>
        <taxon>Ploima</taxon>
        <taxon>Brachionidae</taxon>
        <taxon>Brachionus</taxon>
    </lineage>
</organism>
<name>A0A3M7Q4K0_BRAPC</name>
<proteinExistence type="predicted"/>
<comment type="caution">
    <text evidence="1">The sequence shown here is derived from an EMBL/GenBank/DDBJ whole genome shotgun (WGS) entry which is preliminary data.</text>
</comment>
<dbReference type="AlphaFoldDB" id="A0A3M7Q4K0"/>
<keyword evidence="2" id="KW-1185">Reference proteome</keyword>
<gene>
    <name evidence="1" type="ORF">BpHYR1_030606</name>
</gene>
<protein>
    <submittedName>
        <fullName evidence="1">Uncharacterized protein</fullName>
    </submittedName>
</protein>
<accession>A0A3M7Q4K0</accession>
<evidence type="ECO:0000313" key="1">
    <source>
        <dbReference type="EMBL" id="RNA05931.1"/>
    </source>
</evidence>
<dbReference type="EMBL" id="REGN01007555">
    <property type="protein sequence ID" value="RNA05931.1"/>
    <property type="molecule type" value="Genomic_DNA"/>
</dbReference>
<dbReference type="Proteomes" id="UP000276133">
    <property type="component" value="Unassembled WGS sequence"/>
</dbReference>
<evidence type="ECO:0000313" key="2">
    <source>
        <dbReference type="Proteomes" id="UP000276133"/>
    </source>
</evidence>
<reference evidence="1 2" key="1">
    <citation type="journal article" date="2018" name="Sci. Rep.">
        <title>Genomic signatures of local adaptation to the degree of environmental predictability in rotifers.</title>
        <authorList>
            <person name="Franch-Gras L."/>
            <person name="Hahn C."/>
            <person name="Garcia-Roger E.M."/>
            <person name="Carmona M.J."/>
            <person name="Serra M."/>
            <person name="Gomez A."/>
        </authorList>
    </citation>
    <scope>NUCLEOTIDE SEQUENCE [LARGE SCALE GENOMIC DNA]</scope>
    <source>
        <strain evidence="1">HYR1</strain>
    </source>
</reference>
<sequence length="71" mass="8242">MEFYLHKFVLTHLALSAKLANNNLSRKSSSSGICSYFSFYFCNLITENRLGDYETNICSKFVLLTYKREAE</sequence>